<dbReference type="CDD" id="cd03444">
    <property type="entry name" value="Thioesterase_II_repeat1"/>
    <property type="match status" value="1"/>
</dbReference>
<dbReference type="Proteomes" id="UP001185899">
    <property type="component" value="Unassembled WGS sequence"/>
</dbReference>
<feature type="domain" description="Acyl-CoA thioesterase-like C-terminal" evidence="5">
    <location>
        <begin position="152"/>
        <end position="278"/>
    </location>
</feature>
<dbReference type="EMBL" id="JAWLKE010000003">
    <property type="protein sequence ID" value="MDV6230586.1"/>
    <property type="molecule type" value="Genomic_DNA"/>
</dbReference>
<dbReference type="PANTHER" id="PTHR11066:SF34">
    <property type="entry name" value="ACYL-COENZYME A THIOESTERASE 8"/>
    <property type="match status" value="1"/>
</dbReference>
<evidence type="ECO:0000256" key="1">
    <source>
        <dbReference type="ARBA" id="ARBA00006538"/>
    </source>
</evidence>
<dbReference type="Pfam" id="PF20789">
    <property type="entry name" value="4HBT_3C"/>
    <property type="match status" value="1"/>
</dbReference>
<dbReference type="InterPro" id="IPR003703">
    <property type="entry name" value="Acyl_CoA_thio"/>
</dbReference>
<sequence length="281" mass="30424">MTSRNETAVTQIDNPNGSRTPNEAGTTSPVSLAQILHVDRMHGTTFRSTFVEDTGYSLFGGQVAGQALIACGSTVETDRHADSLHCYFIRGGRTDMPIDFAVEIDRDGRTFSARRVVASQDGRALFTMSALFAAHGEDDPTAERSVPDTDVSQYDRFETPPPGFDVHLPQSLQPGALPTDFWAVPHAALPSENSLIHAAALTYMSDFSTPLTPPRGSDRPVGPSLDHAVWFHRVPRWVGPVRVTMNSGPVHGRRGWYTGTVADRSGTITASFAQEMIVAGD</sequence>
<proteinExistence type="inferred from homology"/>
<evidence type="ECO:0000313" key="7">
    <source>
        <dbReference type="Proteomes" id="UP001185899"/>
    </source>
</evidence>
<dbReference type="InterPro" id="IPR042171">
    <property type="entry name" value="Acyl-CoA_hotdog"/>
</dbReference>
<name>A0ABU4AWH5_9NOCA</name>
<keyword evidence="7" id="KW-1185">Reference proteome</keyword>
<reference evidence="6 7" key="1">
    <citation type="submission" date="2023-10" db="EMBL/GenBank/DDBJ databases">
        <title>Development of a sustainable strategy for remediation of hydrocarbon-contaminated territories based on the waste exchange concept.</title>
        <authorList>
            <person name="Krivoruchko A."/>
        </authorList>
    </citation>
    <scope>NUCLEOTIDE SEQUENCE [LARGE SCALE GENOMIC DNA]</scope>
    <source>
        <strain evidence="6 7">IEGM 1322</strain>
    </source>
</reference>
<dbReference type="RefSeq" id="WP_052063075.1">
    <property type="nucleotide sequence ID" value="NZ_JAWLKE010000003.1"/>
</dbReference>
<dbReference type="InterPro" id="IPR049449">
    <property type="entry name" value="TesB_ACOT8-like_N"/>
</dbReference>
<feature type="region of interest" description="Disordered" evidence="3">
    <location>
        <begin position="1"/>
        <end position="28"/>
    </location>
</feature>
<dbReference type="Pfam" id="PF13622">
    <property type="entry name" value="4HBT_3"/>
    <property type="match status" value="1"/>
</dbReference>
<evidence type="ECO:0000256" key="2">
    <source>
        <dbReference type="ARBA" id="ARBA00022801"/>
    </source>
</evidence>
<dbReference type="CDD" id="cd03445">
    <property type="entry name" value="Thioesterase_II_repeat2"/>
    <property type="match status" value="1"/>
</dbReference>
<evidence type="ECO:0000259" key="4">
    <source>
        <dbReference type="Pfam" id="PF13622"/>
    </source>
</evidence>
<feature type="domain" description="Acyl-CoA thioesterase-like N-terminal HotDog" evidence="4">
    <location>
        <begin position="55"/>
        <end position="132"/>
    </location>
</feature>
<keyword evidence="2" id="KW-0378">Hydrolase</keyword>
<dbReference type="Gene3D" id="2.40.160.210">
    <property type="entry name" value="Acyl-CoA thioesterase, double hotdog domain"/>
    <property type="match status" value="1"/>
</dbReference>
<comment type="similarity">
    <text evidence="1">Belongs to the C/M/P thioester hydrolase family.</text>
</comment>
<evidence type="ECO:0000259" key="5">
    <source>
        <dbReference type="Pfam" id="PF20789"/>
    </source>
</evidence>
<dbReference type="InterPro" id="IPR029069">
    <property type="entry name" value="HotDog_dom_sf"/>
</dbReference>
<accession>A0ABU4AWH5</accession>
<comment type="caution">
    <text evidence="6">The sequence shown here is derived from an EMBL/GenBank/DDBJ whole genome shotgun (WGS) entry which is preliminary data.</text>
</comment>
<organism evidence="6 7">
    <name type="scientific">Rhodococcus cercidiphylli</name>
    <dbReference type="NCBI Taxonomy" id="489916"/>
    <lineage>
        <taxon>Bacteria</taxon>
        <taxon>Bacillati</taxon>
        <taxon>Actinomycetota</taxon>
        <taxon>Actinomycetes</taxon>
        <taxon>Mycobacteriales</taxon>
        <taxon>Nocardiaceae</taxon>
        <taxon>Rhodococcus</taxon>
    </lineage>
</organism>
<protein>
    <submittedName>
        <fullName evidence="6">Thioesterase family protein</fullName>
    </submittedName>
</protein>
<evidence type="ECO:0000313" key="6">
    <source>
        <dbReference type="EMBL" id="MDV6230586.1"/>
    </source>
</evidence>
<evidence type="ECO:0000256" key="3">
    <source>
        <dbReference type="SAM" id="MobiDB-lite"/>
    </source>
</evidence>
<dbReference type="PANTHER" id="PTHR11066">
    <property type="entry name" value="ACYL-COA THIOESTERASE"/>
    <property type="match status" value="1"/>
</dbReference>
<dbReference type="InterPro" id="IPR049450">
    <property type="entry name" value="ACOT8-like_C"/>
</dbReference>
<dbReference type="SUPFAM" id="SSF54637">
    <property type="entry name" value="Thioesterase/thiol ester dehydrase-isomerase"/>
    <property type="match status" value="2"/>
</dbReference>
<gene>
    <name evidence="6" type="ORF">R3P95_08500</name>
</gene>